<dbReference type="PANTHER" id="PTHR33577">
    <property type="entry name" value="STERIGMATOCYSTIN BIOSYNTHESIS PEROXIDASE STCC-RELATED"/>
    <property type="match status" value="1"/>
</dbReference>
<organism evidence="10 11">
    <name type="scientific">Amylocarpus encephaloides</name>
    <dbReference type="NCBI Taxonomy" id="45428"/>
    <lineage>
        <taxon>Eukaryota</taxon>
        <taxon>Fungi</taxon>
        <taxon>Dikarya</taxon>
        <taxon>Ascomycota</taxon>
        <taxon>Pezizomycotina</taxon>
        <taxon>Leotiomycetes</taxon>
        <taxon>Helotiales</taxon>
        <taxon>Helotiales incertae sedis</taxon>
        <taxon>Amylocarpus</taxon>
    </lineage>
</organism>
<keyword evidence="2" id="KW-0575">Peroxidase</keyword>
<dbReference type="Gene3D" id="1.10.489.10">
    <property type="entry name" value="Chloroperoxidase-like"/>
    <property type="match status" value="1"/>
</dbReference>
<keyword evidence="11" id="KW-1185">Reference proteome</keyword>
<dbReference type="InterPro" id="IPR036851">
    <property type="entry name" value="Chloroperoxidase-like_sf"/>
</dbReference>
<evidence type="ECO:0000256" key="6">
    <source>
        <dbReference type="ARBA" id="ARBA00023004"/>
    </source>
</evidence>
<accession>A0A9P8C6A9</accession>
<dbReference type="Pfam" id="PF01328">
    <property type="entry name" value="Peroxidase_2"/>
    <property type="match status" value="1"/>
</dbReference>
<evidence type="ECO:0000313" key="11">
    <source>
        <dbReference type="Proteomes" id="UP000824998"/>
    </source>
</evidence>
<feature type="chain" id="PRO_5040213362" evidence="8">
    <location>
        <begin position="17"/>
        <end position="269"/>
    </location>
</feature>
<dbReference type="OrthoDB" id="407298at2759"/>
<comment type="caution">
    <text evidence="10">The sequence shown here is derived from an EMBL/GenBank/DDBJ whole genome shotgun (WGS) entry which is preliminary data.</text>
</comment>
<dbReference type="AlphaFoldDB" id="A0A9P8C6A9"/>
<evidence type="ECO:0000259" key="9">
    <source>
        <dbReference type="PROSITE" id="PS51405"/>
    </source>
</evidence>
<evidence type="ECO:0000256" key="2">
    <source>
        <dbReference type="ARBA" id="ARBA00022559"/>
    </source>
</evidence>
<dbReference type="EMBL" id="MU251431">
    <property type="protein sequence ID" value="KAG9235469.1"/>
    <property type="molecule type" value="Genomic_DNA"/>
</dbReference>
<name>A0A9P8C6A9_9HELO</name>
<evidence type="ECO:0000256" key="7">
    <source>
        <dbReference type="ARBA" id="ARBA00025795"/>
    </source>
</evidence>
<keyword evidence="8" id="KW-0732">Signal</keyword>
<evidence type="ECO:0000313" key="10">
    <source>
        <dbReference type="EMBL" id="KAG9235469.1"/>
    </source>
</evidence>
<dbReference type="GO" id="GO:0004601">
    <property type="term" value="F:peroxidase activity"/>
    <property type="evidence" value="ECO:0007669"/>
    <property type="project" value="UniProtKB-KW"/>
</dbReference>
<evidence type="ECO:0000256" key="4">
    <source>
        <dbReference type="ARBA" id="ARBA00022723"/>
    </source>
</evidence>
<evidence type="ECO:0000256" key="5">
    <source>
        <dbReference type="ARBA" id="ARBA00023002"/>
    </source>
</evidence>
<dbReference type="Proteomes" id="UP000824998">
    <property type="component" value="Unassembled WGS sequence"/>
</dbReference>
<keyword evidence="5" id="KW-0560">Oxidoreductase</keyword>
<comment type="similarity">
    <text evidence="7">Belongs to the chloroperoxidase family.</text>
</comment>
<proteinExistence type="inferred from homology"/>
<evidence type="ECO:0000256" key="1">
    <source>
        <dbReference type="ARBA" id="ARBA00001970"/>
    </source>
</evidence>
<comment type="cofactor">
    <cofactor evidence="1">
        <name>heme b</name>
        <dbReference type="ChEBI" id="CHEBI:60344"/>
    </cofactor>
</comment>
<keyword evidence="3" id="KW-0349">Heme</keyword>
<evidence type="ECO:0000256" key="8">
    <source>
        <dbReference type="SAM" id="SignalP"/>
    </source>
</evidence>
<feature type="signal peptide" evidence="8">
    <location>
        <begin position="1"/>
        <end position="16"/>
    </location>
</feature>
<feature type="domain" description="Heme haloperoxidase family profile" evidence="9">
    <location>
        <begin position="12"/>
        <end position="222"/>
    </location>
</feature>
<keyword evidence="6" id="KW-0408">Iron</keyword>
<keyword evidence="4" id="KW-0479">Metal-binding</keyword>
<dbReference type="PANTHER" id="PTHR33577:SF9">
    <property type="entry name" value="PEROXIDASE STCC"/>
    <property type="match status" value="1"/>
</dbReference>
<sequence>MHSTLLLLSLAGISAALPGPRPDDVRSPCPGLNSLANHDICLRSGKGYTVPILTKCLASGFNVGPDFALIVGAAGIGSGKTPLGLTFDLDGLDHHNFIIEDDASLSRADASTGDNHSFNKTIWDTVLNYYTNMSTATIPVAAKAKYNRVTTENKRNPTFSYGPTQFVLSYGETALYLSTMGDPVSGVAPIEYVRSLFEEEKLPYELGWRPPVKQINLNTLGAMIAELNVGNGEVVFEGLILGESSLKAVFRSLDPITGKIIVKIVVCSG</sequence>
<dbReference type="InterPro" id="IPR000028">
    <property type="entry name" value="Chloroperoxidase"/>
</dbReference>
<protein>
    <submittedName>
        <fullName evidence="10">Chloroperoxidase</fullName>
    </submittedName>
</protein>
<dbReference type="GO" id="GO:0046872">
    <property type="term" value="F:metal ion binding"/>
    <property type="evidence" value="ECO:0007669"/>
    <property type="project" value="UniProtKB-KW"/>
</dbReference>
<dbReference type="PROSITE" id="PS51405">
    <property type="entry name" value="HEME_HALOPEROXIDASE"/>
    <property type="match status" value="1"/>
</dbReference>
<reference evidence="10" key="1">
    <citation type="journal article" date="2021" name="IMA Fungus">
        <title>Genomic characterization of three marine fungi, including Emericellopsis atlantica sp. nov. with signatures of a generalist lifestyle and marine biomass degradation.</title>
        <authorList>
            <person name="Hagestad O.C."/>
            <person name="Hou L."/>
            <person name="Andersen J.H."/>
            <person name="Hansen E.H."/>
            <person name="Altermark B."/>
            <person name="Li C."/>
            <person name="Kuhnert E."/>
            <person name="Cox R.J."/>
            <person name="Crous P.W."/>
            <person name="Spatafora J.W."/>
            <person name="Lail K."/>
            <person name="Amirebrahimi M."/>
            <person name="Lipzen A."/>
            <person name="Pangilinan J."/>
            <person name="Andreopoulos W."/>
            <person name="Hayes R.D."/>
            <person name="Ng V."/>
            <person name="Grigoriev I.V."/>
            <person name="Jackson S.A."/>
            <person name="Sutton T.D.S."/>
            <person name="Dobson A.D.W."/>
            <person name="Rama T."/>
        </authorList>
    </citation>
    <scope>NUCLEOTIDE SEQUENCE</scope>
    <source>
        <strain evidence="10">TRa018bII</strain>
    </source>
</reference>
<gene>
    <name evidence="10" type="ORF">BJ875DRAFT_542099</name>
</gene>
<dbReference type="SUPFAM" id="SSF47571">
    <property type="entry name" value="Cloroperoxidase"/>
    <property type="match status" value="1"/>
</dbReference>
<evidence type="ECO:0000256" key="3">
    <source>
        <dbReference type="ARBA" id="ARBA00022617"/>
    </source>
</evidence>